<keyword evidence="4" id="KW-0049">Antioxidant</keyword>
<dbReference type="GO" id="GO:0005829">
    <property type="term" value="C:cytosol"/>
    <property type="evidence" value="ECO:0007669"/>
    <property type="project" value="TreeGrafter"/>
</dbReference>
<accession>A0AAN7VEX8</accession>
<name>A0AAN7VEX8_9COLE</name>
<dbReference type="EMBL" id="JAVRBK010000004">
    <property type="protein sequence ID" value="KAK5644919.1"/>
    <property type="molecule type" value="Genomic_DNA"/>
</dbReference>
<comment type="catalytic activity">
    <reaction evidence="8">
        <text>a hydroperoxide + [thioredoxin]-dithiol = an alcohol + [thioredoxin]-disulfide + H2O</text>
        <dbReference type="Rhea" id="RHEA:62620"/>
        <dbReference type="Rhea" id="RHEA-COMP:10698"/>
        <dbReference type="Rhea" id="RHEA-COMP:10700"/>
        <dbReference type="ChEBI" id="CHEBI:15377"/>
        <dbReference type="ChEBI" id="CHEBI:29950"/>
        <dbReference type="ChEBI" id="CHEBI:30879"/>
        <dbReference type="ChEBI" id="CHEBI:35924"/>
        <dbReference type="ChEBI" id="CHEBI:50058"/>
        <dbReference type="EC" id="1.11.1.24"/>
    </reaction>
</comment>
<dbReference type="Pfam" id="PF10417">
    <property type="entry name" value="1-cysPrx_C"/>
    <property type="match status" value="1"/>
</dbReference>
<reference evidence="11 12" key="1">
    <citation type="journal article" date="2024" name="Insects">
        <title>An Improved Chromosome-Level Genome Assembly of the Firefly Pyrocoelia pectoralis.</title>
        <authorList>
            <person name="Fu X."/>
            <person name="Meyer-Rochow V.B."/>
            <person name="Ballantyne L."/>
            <person name="Zhu X."/>
        </authorList>
    </citation>
    <scope>NUCLEOTIDE SEQUENCE [LARGE SCALE GENOMIC DNA]</scope>
    <source>
        <strain evidence="11">XCY_ONT2</strain>
    </source>
</reference>
<evidence type="ECO:0000256" key="4">
    <source>
        <dbReference type="ARBA" id="ARBA00022862"/>
    </source>
</evidence>
<comment type="similarity">
    <text evidence="1">Belongs to the peroxiredoxin family. AhpC/Prx1 subfamily.</text>
</comment>
<dbReference type="GO" id="GO:0008379">
    <property type="term" value="F:thioredoxin peroxidase activity"/>
    <property type="evidence" value="ECO:0007669"/>
    <property type="project" value="TreeGrafter"/>
</dbReference>
<feature type="domain" description="Thioredoxin" evidence="10">
    <location>
        <begin position="41"/>
        <end position="199"/>
    </location>
</feature>
<evidence type="ECO:0000256" key="5">
    <source>
        <dbReference type="ARBA" id="ARBA00023002"/>
    </source>
</evidence>
<dbReference type="PANTHER" id="PTHR10681:SF128">
    <property type="entry name" value="THIOREDOXIN-DEPENDENT PEROXIDE REDUCTASE, MITOCHONDRIAL"/>
    <property type="match status" value="1"/>
</dbReference>
<sequence length="234" mass="26350">MLRTISYLSRSVSRYVNVASSSSVGLTNLIPRNFSSGIDIPRVQSPAPYFKGTAVISDTFKEISLHDFKNKYIVLVFYPLDFTFVCPTELIAFDEQYDKFKNVNTEVIGISVDSHFSHLAWMNTKRTEGGLGKLKLPLLSDLNKDISRSYNVLLEKDGVALRGLFIIDPKQIIRHISINDLPIGRSVDETLRLVEAIQFFEQHGEVCPANWSKGGKTIKPDPKGSKEYFQDASK</sequence>
<dbReference type="InterPro" id="IPR013766">
    <property type="entry name" value="Thioredoxin_domain"/>
</dbReference>
<dbReference type="GO" id="GO:0005739">
    <property type="term" value="C:mitochondrion"/>
    <property type="evidence" value="ECO:0007669"/>
    <property type="project" value="TreeGrafter"/>
</dbReference>
<dbReference type="SUPFAM" id="SSF52833">
    <property type="entry name" value="Thioredoxin-like"/>
    <property type="match status" value="1"/>
</dbReference>
<keyword evidence="6" id="KW-1015">Disulfide bond</keyword>
<dbReference type="PANTHER" id="PTHR10681">
    <property type="entry name" value="THIOREDOXIN PEROXIDASE"/>
    <property type="match status" value="1"/>
</dbReference>
<dbReference type="PROSITE" id="PS51352">
    <property type="entry name" value="THIOREDOXIN_2"/>
    <property type="match status" value="1"/>
</dbReference>
<dbReference type="InterPro" id="IPR050217">
    <property type="entry name" value="Peroxiredoxin"/>
</dbReference>
<evidence type="ECO:0000256" key="3">
    <source>
        <dbReference type="ARBA" id="ARBA00022559"/>
    </source>
</evidence>
<dbReference type="AlphaFoldDB" id="A0AAN7VEX8"/>
<dbReference type="EC" id="1.11.1.24" evidence="2"/>
<keyword evidence="12" id="KW-1185">Reference proteome</keyword>
<dbReference type="InterPro" id="IPR036249">
    <property type="entry name" value="Thioredoxin-like_sf"/>
</dbReference>
<comment type="caution">
    <text evidence="11">The sequence shown here is derived from an EMBL/GenBank/DDBJ whole genome shotgun (WGS) entry which is preliminary data.</text>
</comment>
<dbReference type="GO" id="GO:0033554">
    <property type="term" value="P:cellular response to stress"/>
    <property type="evidence" value="ECO:0007669"/>
    <property type="project" value="TreeGrafter"/>
</dbReference>
<dbReference type="InterPro" id="IPR000866">
    <property type="entry name" value="AhpC/TSA"/>
</dbReference>
<organism evidence="11 12">
    <name type="scientific">Pyrocoelia pectoralis</name>
    <dbReference type="NCBI Taxonomy" id="417401"/>
    <lineage>
        <taxon>Eukaryota</taxon>
        <taxon>Metazoa</taxon>
        <taxon>Ecdysozoa</taxon>
        <taxon>Arthropoda</taxon>
        <taxon>Hexapoda</taxon>
        <taxon>Insecta</taxon>
        <taxon>Pterygota</taxon>
        <taxon>Neoptera</taxon>
        <taxon>Endopterygota</taxon>
        <taxon>Coleoptera</taxon>
        <taxon>Polyphaga</taxon>
        <taxon>Elateriformia</taxon>
        <taxon>Elateroidea</taxon>
        <taxon>Lampyridae</taxon>
        <taxon>Lampyrinae</taxon>
        <taxon>Pyrocoelia</taxon>
    </lineage>
</organism>
<dbReference type="Proteomes" id="UP001329430">
    <property type="component" value="Chromosome 4"/>
</dbReference>
<feature type="region of interest" description="Disordered" evidence="9">
    <location>
        <begin position="211"/>
        <end position="234"/>
    </location>
</feature>
<dbReference type="FunFam" id="3.40.30.10:FF:000003">
    <property type="entry name" value="Peroxiredoxin 1"/>
    <property type="match status" value="1"/>
</dbReference>
<dbReference type="CDD" id="cd03015">
    <property type="entry name" value="PRX_Typ2cys"/>
    <property type="match status" value="1"/>
</dbReference>
<dbReference type="GO" id="GO:0006979">
    <property type="term" value="P:response to oxidative stress"/>
    <property type="evidence" value="ECO:0007669"/>
    <property type="project" value="TreeGrafter"/>
</dbReference>
<dbReference type="GO" id="GO:0045454">
    <property type="term" value="P:cell redox homeostasis"/>
    <property type="evidence" value="ECO:0007669"/>
    <property type="project" value="TreeGrafter"/>
</dbReference>
<evidence type="ECO:0000256" key="8">
    <source>
        <dbReference type="ARBA" id="ARBA00049091"/>
    </source>
</evidence>
<evidence type="ECO:0000256" key="9">
    <source>
        <dbReference type="SAM" id="MobiDB-lite"/>
    </source>
</evidence>
<protein>
    <recommendedName>
        <fullName evidence="2">thioredoxin-dependent peroxiredoxin</fullName>
        <ecNumber evidence="2">1.11.1.24</ecNumber>
    </recommendedName>
</protein>
<dbReference type="Pfam" id="PF00578">
    <property type="entry name" value="AhpC-TSA"/>
    <property type="match status" value="1"/>
</dbReference>
<dbReference type="InterPro" id="IPR019479">
    <property type="entry name" value="Peroxiredoxin_C"/>
</dbReference>
<dbReference type="Gene3D" id="3.40.30.10">
    <property type="entry name" value="Glutaredoxin"/>
    <property type="match status" value="1"/>
</dbReference>
<keyword evidence="7" id="KW-0676">Redox-active center</keyword>
<dbReference type="GO" id="GO:0042744">
    <property type="term" value="P:hydrogen peroxide catabolic process"/>
    <property type="evidence" value="ECO:0007669"/>
    <property type="project" value="TreeGrafter"/>
</dbReference>
<evidence type="ECO:0000256" key="1">
    <source>
        <dbReference type="ARBA" id="ARBA00009796"/>
    </source>
</evidence>
<evidence type="ECO:0000259" key="10">
    <source>
        <dbReference type="PROSITE" id="PS51352"/>
    </source>
</evidence>
<proteinExistence type="inferred from homology"/>
<feature type="compositionally biased region" description="Basic and acidic residues" evidence="9">
    <location>
        <begin position="218"/>
        <end position="234"/>
    </location>
</feature>
<evidence type="ECO:0000256" key="6">
    <source>
        <dbReference type="ARBA" id="ARBA00023157"/>
    </source>
</evidence>
<gene>
    <name evidence="11" type="ORF">RI129_006219</name>
</gene>
<evidence type="ECO:0000256" key="2">
    <source>
        <dbReference type="ARBA" id="ARBA00013017"/>
    </source>
</evidence>
<evidence type="ECO:0000313" key="11">
    <source>
        <dbReference type="EMBL" id="KAK5644919.1"/>
    </source>
</evidence>
<evidence type="ECO:0000313" key="12">
    <source>
        <dbReference type="Proteomes" id="UP001329430"/>
    </source>
</evidence>
<keyword evidence="3" id="KW-0575">Peroxidase</keyword>
<keyword evidence="5" id="KW-0560">Oxidoreductase</keyword>
<dbReference type="GO" id="GO:0008340">
    <property type="term" value="P:determination of adult lifespan"/>
    <property type="evidence" value="ECO:0007669"/>
    <property type="project" value="UniProtKB-ARBA"/>
</dbReference>
<evidence type="ECO:0000256" key="7">
    <source>
        <dbReference type="ARBA" id="ARBA00023284"/>
    </source>
</evidence>